<geneLocation type="plasmid" evidence="2">
    <name>pdfi3</name>
</geneLocation>
<reference evidence="1 2" key="1">
    <citation type="submission" date="2017-05" db="EMBL/GenBank/DDBJ databases">
        <title>The complete genome sequence of Deinococcus ficus isolated from the rhizosphere of the Ficus religiosa L. in Taiwan.</title>
        <authorList>
            <person name="Wu K.-M."/>
            <person name="Liao T.-L."/>
            <person name="Liu Y.-M."/>
            <person name="Young C.-C."/>
            <person name="Tsai S.-F."/>
        </authorList>
    </citation>
    <scope>NUCLEOTIDE SEQUENCE [LARGE SCALE GENOMIC DNA]</scope>
    <source>
        <strain evidence="1 2">CC-FR2-10</strain>
        <plasmid evidence="2">pdfi3</plasmid>
    </source>
</reference>
<protein>
    <submittedName>
        <fullName evidence="1">Uncharacterized protein</fullName>
    </submittedName>
</protein>
<proteinExistence type="predicted"/>
<keyword evidence="2" id="KW-1185">Reference proteome</keyword>
<dbReference type="Proteomes" id="UP000259030">
    <property type="component" value="Plasmid pDFI3"/>
</dbReference>
<keyword evidence="1" id="KW-0614">Plasmid</keyword>
<organism evidence="1 2">
    <name type="scientific">Deinococcus ficus</name>
    <dbReference type="NCBI Taxonomy" id="317577"/>
    <lineage>
        <taxon>Bacteria</taxon>
        <taxon>Thermotogati</taxon>
        <taxon>Deinococcota</taxon>
        <taxon>Deinococci</taxon>
        <taxon>Deinococcales</taxon>
        <taxon>Deinococcaceae</taxon>
        <taxon>Deinococcus</taxon>
    </lineage>
</organism>
<evidence type="ECO:0000313" key="2">
    <source>
        <dbReference type="Proteomes" id="UP000259030"/>
    </source>
</evidence>
<dbReference type="AlphaFoldDB" id="A0A221T304"/>
<accession>A0A221T304</accession>
<dbReference type="RefSeq" id="WP_027462751.1">
    <property type="nucleotide sequence ID" value="NZ_CP021084.1"/>
</dbReference>
<gene>
    <name evidence="1" type="ORF">DFI_19105</name>
</gene>
<name>A0A221T304_9DEIO</name>
<sequence>MCDVQLIQGVRSERCSHCQGQYLAVTEVDPAKNWGACLNRLCRGHDAETLNAAISVWWLFYPHPF</sequence>
<dbReference type="EMBL" id="CP021084">
    <property type="protein sequence ID" value="ASN83307.1"/>
    <property type="molecule type" value="Genomic_DNA"/>
</dbReference>
<dbReference type="KEGG" id="dfc:DFI_19105"/>
<evidence type="ECO:0000313" key="1">
    <source>
        <dbReference type="EMBL" id="ASN83307.1"/>
    </source>
</evidence>